<dbReference type="AlphaFoldDB" id="A0AAI7ZCF1"/>
<dbReference type="InterPro" id="IPR036942">
    <property type="entry name" value="Beta-barrel_TonB_sf"/>
</dbReference>
<evidence type="ECO:0000256" key="11">
    <source>
        <dbReference type="RuleBase" id="RU003357"/>
    </source>
</evidence>
<keyword evidence="6 11" id="KW-0798">TonB box</keyword>
<accession>A0AAI7ZCF1</accession>
<evidence type="ECO:0000256" key="5">
    <source>
        <dbReference type="ARBA" id="ARBA00022692"/>
    </source>
</evidence>
<dbReference type="InterPro" id="IPR037066">
    <property type="entry name" value="Plug_dom_sf"/>
</dbReference>
<evidence type="ECO:0000256" key="3">
    <source>
        <dbReference type="ARBA" id="ARBA00022448"/>
    </source>
</evidence>
<evidence type="ECO:0000256" key="4">
    <source>
        <dbReference type="ARBA" id="ARBA00022452"/>
    </source>
</evidence>
<dbReference type="CDD" id="cd01347">
    <property type="entry name" value="ligand_gated_channel"/>
    <property type="match status" value="1"/>
</dbReference>
<feature type="domain" description="TonB-dependent receptor-like beta-barrel" evidence="13">
    <location>
        <begin position="263"/>
        <end position="717"/>
    </location>
</feature>
<keyword evidence="12" id="KW-0732">Signal</keyword>
<evidence type="ECO:0000256" key="9">
    <source>
        <dbReference type="ARBA" id="ARBA00023237"/>
    </source>
</evidence>
<reference evidence="15 16" key="1">
    <citation type="journal article" date="2002" name="Nature">
        <title>Comparison of the genomes of two Xanthomonas pathogens with differing host specificities.</title>
        <authorList>
            <person name="da Silva A.C."/>
            <person name="Ferro J.A."/>
            <person name="Reinach F.C."/>
            <person name="Farah C.S."/>
            <person name="Furlan L.R."/>
            <person name="Quaggio R.B."/>
            <person name="Monteiro-Vitorello C.B."/>
            <person name="Van Sluys M.A."/>
            <person name="Almeida N.F."/>
            <person name="Alves L.M."/>
            <person name="do Amaral A.M."/>
            <person name="Bertolini M.C."/>
            <person name="Camargo L.E."/>
            <person name="Camarotte G."/>
            <person name="Cannavan F."/>
            <person name="Cardozo J."/>
            <person name="Chambergo F."/>
            <person name="Ciapina L.P."/>
            <person name="Cicarelli R.M."/>
            <person name="Coutinho L.L."/>
            <person name="Cursino-Santos J.R."/>
            <person name="El-Dorry H."/>
            <person name="Faria J.B."/>
            <person name="Ferreira A.J."/>
            <person name="Ferreira R.C."/>
            <person name="Ferro M.I."/>
            <person name="Formighieri E.F."/>
            <person name="Franco M.C."/>
            <person name="Greggio C.C."/>
            <person name="Gruber A."/>
            <person name="Katsuyama A.M."/>
            <person name="Kishi L.T."/>
            <person name="Leite R.P."/>
            <person name="Lemos E.G."/>
            <person name="Lemos M.V."/>
            <person name="Locali E.C."/>
            <person name="Machado M.A."/>
            <person name="Madeira A.M."/>
            <person name="Martinez-Rossi N.M."/>
            <person name="Martins E.C."/>
            <person name="Meidanis J."/>
            <person name="Menck C.F."/>
            <person name="Miyaki C.Y."/>
            <person name="Moon D.H."/>
            <person name="Moreira L.M."/>
            <person name="Novo M.T."/>
            <person name="Okura V.K."/>
            <person name="Oliveira M.C."/>
            <person name="Oliveira V.R."/>
            <person name="Pereira H.A."/>
            <person name="Rossi A."/>
            <person name="Sena J.A."/>
            <person name="Silva C."/>
            <person name="de Souza R.F."/>
            <person name="Spinola L.A."/>
            <person name="Takita M.A."/>
            <person name="Tamura R.E."/>
            <person name="Teixeira E.C."/>
            <person name="Tezza R.I."/>
            <person name="Trindade dos Santos M."/>
            <person name="Truffi D."/>
            <person name="Tsai S.M."/>
            <person name="White F.F."/>
            <person name="Setubal J.C."/>
            <person name="Kitajima J.P."/>
        </authorList>
    </citation>
    <scope>NUCLEOTIDE SEQUENCE [LARGE SCALE GENOMIC DNA]</scope>
    <source>
        <strain evidence="15 16">306</strain>
    </source>
</reference>
<dbReference type="InterPro" id="IPR039426">
    <property type="entry name" value="TonB-dep_rcpt-like"/>
</dbReference>
<dbReference type="GO" id="GO:0038023">
    <property type="term" value="F:signaling receptor activity"/>
    <property type="evidence" value="ECO:0007669"/>
    <property type="project" value="InterPro"/>
</dbReference>
<evidence type="ECO:0000313" key="15">
    <source>
        <dbReference type="EMBL" id="AAM35068.1"/>
    </source>
</evidence>
<keyword evidence="8 15" id="KW-0675">Receptor</keyword>
<dbReference type="Gene3D" id="2.40.170.20">
    <property type="entry name" value="TonB-dependent receptor, beta-barrel domain"/>
    <property type="match status" value="1"/>
</dbReference>
<feature type="signal peptide" evidence="12">
    <location>
        <begin position="1"/>
        <end position="42"/>
    </location>
</feature>
<dbReference type="Proteomes" id="UP000000576">
    <property type="component" value="Chromosome"/>
</dbReference>
<evidence type="ECO:0000259" key="14">
    <source>
        <dbReference type="Pfam" id="PF07715"/>
    </source>
</evidence>
<dbReference type="InterPro" id="IPR012910">
    <property type="entry name" value="Plug_dom"/>
</dbReference>
<dbReference type="FunFam" id="2.170.130.10:FF:000022">
    <property type="entry name" value="Ligand-gated channel"/>
    <property type="match status" value="1"/>
</dbReference>
<comment type="subcellular location">
    <subcellularLocation>
        <location evidence="1 10">Cell outer membrane</location>
        <topology evidence="1 10">Multi-pass membrane protein</topology>
    </subcellularLocation>
</comment>
<keyword evidence="5 10" id="KW-0812">Transmembrane</keyword>
<gene>
    <name evidence="15" type="primary">fpvA</name>
    <name evidence="15" type="ordered locus">XAC0176</name>
</gene>
<keyword evidence="3 10" id="KW-0813">Transport</keyword>
<dbReference type="InterPro" id="IPR010105">
    <property type="entry name" value="TonB_sidphr_rcpt"/>
</dbReference>
<dbReference type="PANTHER" id="PTHR32552">
    <property type="entry name" value="FERRICHROME IRON RECEPTOR-RELATED"/>
    <property type="match status" value="1"/>
</dbReference>
<keyword evidence="4 10" id="KW-1134">Transmembrane beta strand</keyword>
<dbReference type="GO" id="GO:0009279">
    <property type="term" value="C:cell outer membrane"/>
    <property type="evidence" value="ECO:0007669"/>
    <property type="project" value="UniProtKB-SubCell"/>
</dbReference>
<comment type="similarity">
    <text evidence="2 10 11">Belongs to the TonB-dependent receptor family.</text>
</comment>
<proteinExistence type="inferred from homology"/>
<evidence type="ECO:0000259" key="13">
    <source>
        <dbReference type="Pfam" id="PF00593"/>
    </source>
</evidence>
<organism evidence="15 16">
    <name type="scientific">Xanthomonas axonopodis pv. citri (strain 306)</name>
    <dbReference type="NCBI Taxonomy" id="190486"/>
    <lineage>
        <taxon>Bacteria</taxon>
        <taxon>Pseudomonadati</taxon>
        <taxon>Pseudomonadota</taxon>
        <taxon>Gammaproteobacteria</taxon>
        <taxon>Lysobacterales</taxon>
        <taxon>Lysobacteraceae</taxon>
        <taxon>Xanthomonas</taxon>
    </lineage>
</organism>
<feature type="domain" description="TonB-dependent receptor plug" evidence="14">
    <location>
        <begin position="78"/>
        <end position="173"/>
    </location>
</feature>
<dbReference type="GO" id="GO:0015891">
    <property type="term" value="P:siderophore transport"/>
    <property type="evidence" value="ECO:0007669"/>
    <property type="project" value="InterPro"/>
</dbReference>
<dbReference type="Pfam" id="PF00593">
    <property type="entry name" value="TonB_dep_Rec_b-barrel"/>
    <property type="match status" value="1"/>
</dbReference>
<dbReference type="EMBL" id="AE008923">
    <property type="protein sequence ID" value="AAM35068.1"/>
    <property type="molecule type" value="Genomic_DNA"/>
</dbReference>
<dbReference type="GO" id="GO:0015344">
    <property type="term" value="F:siderophore uptake transmembrane transporter activity"/>
    <property type="evidence" value="ECO:0007669"/>
    <property type="project" value="TreeGrafter"/>
</dbReference>
<evidence type="ECO:0000256" key="10">
    <source>
        <dbReference type="PROSITE-ProRule" id="PRU01360"/>
    </source>
</evidence>
<keyword evidence="9 10" id="KW-0998">Cell outer membrane</keyword>
<dbReference type="Pfam" id="PF07715">
    <property type="entry name" value="Plug"/>
    <property type="match status" value="1"/>
</dbReference>
<feature type="chain" id="PRO_5042525080" evidence="12">
    <location>
        <begin position="43"/>
        <end position="746"/>
    </location>
</feature>
<evidence type="ECO:0000313" key="16">
    <source>
        <dbReference type="Proteomes" id="UP000000576"/>
    </source>
</evidence>
<sequence length="746" mass="82169">MTRCVGNDRRERPMSAAIAPLGLLSAALLCALSTLAPAAAHAAEAADATNATTLDQVSVNGTVSRAQPATTTRLPLTLQETPQSVSVIGLQRLEEQSLFSIDDVMRHVTGVNVSFYDTQRPLYFARGFQITDFQVDGLPTYSGATNQEYDTVFYDRIEVIRGANGLLTGAGIPSATVNLLRKRPGKDFDASFGVSTGTWDFRRMQADVNAPLTEDGRFRSRVVAAWQDRDYYYDRYHDNKMSGMAVLEGDLTESSTLTVGYQRQDNTPVGSTWGTVPFFAADGSFANLSRSTNMAPEWTRWQRETSTAFANLEQRFGQDWLLRVNTAHTKGAVQSLRVYGTGYPAADGSGVFLRANAGETQDTRDSVDVYLSGGFALFGRQHDVVIGGSWQDLQSTTYTVAQAYPDDWATCGSERCYFIPNIRNWNGDASEVTYARTGARRQARTTQRGVYASTRLRLADPLSLIAGARLSSWETRTQAFDASGSYTGTSGRYEVSDEVTPYVGLVYDIVPDVSVYASYTEIFNPQNYRDKDNNLLAPVEGSNLEAGIKAQLFDGHAMATAAVFEAKQDNYAVRDMTQPEASLPDGSSAYIGVDGTKSRGWEVDVNGEVRPGWTINAGYTHVKVTRAPTDAIYANLPEDYLQLSTQWRLPGTWDRLSIGGGVSWQSAVRGFNIARPTGDGTGATRPVTVEQNPYALVHFNANYRISDQWTATLAVRNALDKTYWANLDYQNYGEPRFVSVSLRWRY</sequence>
<dbReference type="SUPFAM" id="SSF56935">
    <property type="entry name" value="Porins"/>
    <property type="match status" value="1"/>
</dbReference>
<dbReference type="Gene3D" id="2.170.130.10">
    <property type="entry name" value="TonB-dependent receptor, plug domain"/>
    <property type="match status" value="1"/>
</dbReference>
<name>A0AAI7ZCF1_XANAC</name>
<dbReference type="NCBIfam" id="TIGR01783">
    <property type="entry name" value="TonB-siderophor"/>
    <property type="match status" value="1"/>
</dbReference>
<dbReference type="KEGG" id="xac:XAC0176"/>
<dbReference type="PANTHER" id="PTHR32552:SF74">
    <property type="entry name" value="HYDROXAMATE SIDEROPHORE RECEPTOR FHUE"/>
    <property type="match status" value="1"/>
</dbReference>
<evidence type="ECO:0000256" key="12">
    <source>
        <dbReference type="SAM" id="SignalP"/>
    </source>
</evidence>
<protein>
    <submittedName>
        <fullName evidence="15">Ferripyoverdine receptor</fullName>
    </submittedName>
</protein>
<evidence type="ECO:0000256" key="6">
    <source>
        <dbReference type="ARBA" id="ARBA00023077"/>
    </source>
</evidence>
<evidence type="ECO:0000256" key="1">
    <source>
        <dbReference type="ARBA" id="ARBA00004571"/>
    </source>
</evidence>
<keyword evidence="7 10" id="KW-0472">Membrane</keyword>
<evidence type="ECO:0000256" key="2">
    <source>
        <dbReference type="ARBA" id="ARBA00009810"/>
    </source>
</evidence>
<dbReference type="PROSITE" id="PS52016">
    <property type="entry name" value="TONB_DEPENDENT_REC_3"/>
    <property type="match status" value="1"/>
</dbReference>
<dbReference type="InterPro" id="IPR000531">
    <property type="entry name" value="Beta-barrel_TonB"/>
</dbReference>
<evidence type="ECO:0000256" key="7">
    <source>
        <dbReference type="ARBA" id="ARBA00023136"/>
    </source>
</evidence>
<evidence type="ECO:0000256" key="8">
    <source>
        <dbReference type="ARBA" id="ARBA00023170"/>
    </source>
</evidence>